<keyword evidence="1" id="KW-0238">DNA-binding</keyword>
<comment type="caution">
    <text evidence="1">The sequence shown here is derived from an EMBL/GenBank/DDBJ whole genome shotgun (WGS) entry which is preliminary data.</text>
</comment>
<dbReference type="PANTHER" id="PTHR35810:SF1">
    <property type="entry name" value="CYTOPLASMIC PROTEIN"/>
    <property type="match status" value="1"/>
</dbReference>
<gene>
    <name evidence="1" type="ORF">B7707_09580</name>
</gene>
<dbReference type="PANTHER" id="PTHR35810">
    <property type="entry name" value="CYTOPLASMIC PROTEIN-RELATED"/>
    <property type="match status" value="1"/>
</dbReference>
<dbReference type="EMBL" id="NCUY01000032">
    <property type="protein sequence ID" value="ORO77183.1"/>
    <property type="molecule type" value="Genomic_DNA"/>
</dbReference>
<name>A0A1X1IVZ7_STROR</name>
<dbReference type="Proteomes" id="UP000193326">
    <property type="component" value="Unassembled WGS sequence"/>
</dbReference>
<sequence length="90" mass="9968">MANGVILYRTDDGESAIELHLDNGTVWLTQQELAELFQTSKQNISKHIKAIFEDGELDEAVVVNYQLTTTRHGAIAGKTQSKKSPTIILI</sequence>
<evidence type="ECO:0000313" key="2">
    <source>
        <dbReference type="Proteomes" id="UP000193326"/>
    </source>
</evidence>
<protein>
    <submittedName>
        <fullName evidence="1">DNA-binding protein</fullName>
    </submittedName>
</protein>
<reference evidence="1 2" key="1">
    <citation type="journal article" date="2016" name="Eur. J. Clin. Microbiol. Infect. Dis.">
        <title>Whole genome sequencing as a tool for phylogenetic analysis of clinical strains of Mitis group streptococci.</title>
        <authorList>
            <person name="Rasmussen L.H."/>
            <person name="Dargis R."/>
            <person name="Hojholt K."/>
            <person name="Christensen J.J."/>
            <person name="Skovgaard O."/>
            <person name="Justesen U.S."/>
            <person name="Rosenvinge F.S."/>
            <person name="Moser C."/>
            <person name="Lukjancenko O."/>
            <person name="Rasmussen S."/>
            <person name="Nielsen X.C."/>
        </authorList>
    </citation>
    <scope>NUCLEOTIDE SEQUENCE [LARGE SCALE GENOMIC DNA]</scope>
    <source>
        <strain evidence="1 2">RH_70047_11</strain>
    </source>
</reference>
<evidence type="ECO:0000313" key="1">
    <source>
        <dbReference type="EMBL" id="ORO77183.1"/>
    </source>
</evidence>
<accession>A0A1X1IVZ7</accession>
<organism evidence="1 2">
    <name type="scientific">Streptococcus oralis subsp. dentisani</name>
    <dbReference type="NCBI Taxonomy" id="1458253"/>
    <lineage>
        <taxon>Bacteria</taxon>
        <taxon>Bacillati</taxon>
        <taxon>Bacillota</taxon>
        <taxon>Bacilli</taxon>
        <taxon>Lactobacillales</taxon>
        <taxon>Streptococcaceae</taxon>
        <taxon>Streptococcus</taxon>
    </lineage>
</organism>
<dbReference type="GO" id="GO:0003677">
    <property type="term" value="F:DNA binding"/>
    <property type="evidence" value="ECO:0007669"/>
    <property type="project" value="UniProtKB-KW"/>
</dbReference>
<dbReference type="AlphaFoldDB" id="A0A1X1IVZ7"/>
<proteinExistence type="predicted"/>